<organism evidence="9 10">
    <name type="scientific">Alicyclobacillus acidocaldarius subsp. acidocaldarius (strain ATCC 27009 / DSM 446 / BCRC 14685 / JCM 5260 / KCTC 1825 / NBRC 15652 / NCIMB 11725 / NRRL B-14509 / 104-IA)</name>
    <name type="common">Bacillus acidocaldarius</name>
    <dbReference type="NCBI Taxonomy" id="521098"/>
    <lineage>
        <taxon>Bacteria</taxon>
        <taxon>Bacillati</taxon>
        <taxon>Bacillota</taxon>
        <taxon>Bacilli</taxon>
        <taxon>Bacillales</taxon>
        <taxon>Alicyclobacillaceae</taxon>
        <taxon>Alicyclobacillus</taxon>
    </lineage>
</organism>
<keyword evidence="4 7" id="KW-0812">Transmembrane</keyword>
<sequence length="422" mass="43618">MPMTLQAVFRSAMLDITPLRTSPAFLRLWIGSGISTLGGTMTPFAVMLQVYRATHSTLDVGLTGLASVLPGALFVLLGGSVGDRVDRRKLALLATSGQMLVSALLAVQALIAWSALWLIYALLCAQSVLGAINAPARRTFVPRLLPKEQVRAGQTLNTLAIRFGEVAGPSLAGVIASFAGLGWCYACDAATFLAALYAIYRLPPMLPEANAKQRSMLDGVMEGLRFLGRSRALLGAMLADLSVTVLGVPTALLPALVSERFGGRPETLGLMMGATGIGGLVILALSGPVRHIRSEGKAILVACAAWAIAAGGLGLAPFVWLCVALLGLMGAADSILVVMRSTLIQQGTPDGLRGRISSVDYLVGTGGPQLGNLRAGLVGSLLPPGASIAVGGLSTLAAILCVGWFVPELRRAQAEEGVGASD</sequence>
<feature type="transmembrane region" description="Helical" evidence="7">
    <location>
        <begin position="28"/>
        <end position="48"/>
    </location>
</feature>
<feature type="domain" description="Major facilitator superfamily (MFS) profile" evidence="8">
    <location>
        <begin position="228"/>
        <end position="422"/>
    </location>
</feature>
<evidence type="ECO:0000256" key="3">
    <source>
        <dbReference type="ARBA" id="ARBA00022475"/>
    </source>
</evidence>
<dbReference type="AlphaFoldDB" id="C8WUA9"/>
<feature type="transmembrane region" description="Helical" evidence="7">
    <location>
        <begin position="60"/>
        <end position="78"/>
    </location>
</feature>
<dbReference type="SUPFAM" id="SSF103473">
    <property type="entry name" value="MFS general substrate transporter"/>
    <property type="match status" value="1"/>
</dbReference>
<evidence type="ECO:0000256" key="4">
    <source>
        <dbReference type="ARBA" id="ARBA00022692"/>
    </source>
</evidence>
<dbReference type="InterPro" id="IPR020846">
    <property type="entry name" value="MFS_dom"/>
</dbReference>
<evidence type="ECO:0000259" key="8">
    <source>
        <dbReference type="PROSITE" id="PS50850"/>
    </source>
</evidence>
<feature type="transmembrane region" description="Helical" evidence="7">
    <location>
        <begin position="232"/>
        <end position="256"/>
    </location>
</feature>
<evidence type="ECO:0000256" key="2">
    <source>
        <dbReference type="ARBA" id="ARBA00022448"/>
    </source>
</evidence>
<dbReference type="Gene3D" id="1.20.1250.20">
    <property type="entry name" value="MFS general substrate transporter like domains"/>
    <property type="match status" value="1"/>
</dbReference>
<dbReference type="CDD" id="cd06173">
    <property type="entry name" value="MFS_MefA_like"/>
    <property type="match status" value="1"/>
</dbReference>
<keyword evidence="6 7" id="KW-0472">Membrane</keyword>
<dbReference type="EMBL" id="CP001727">
    <property type="protein sequence ID" value="ACV57872.1"/>
    <property type="molecule type" value="Genomic_DNA"/>
</dbReference>
<dbReference type="eggNOG" id="COG0477">
    <property type="taxonomic scope" value="Bacteria"/>
</dbReference>
<keyword evidence="10" id="KW-1185">Reference proteome</keyword>
<dbReference type="PANTHER" id="PTHR23513">
    <property type="entry name" value="INTEGRAL MEMBRANE EFFLUX PROTEIN-RELATED"/>
    <property type="match status" value="1"/>
</dbReference>
<dbReference type="PANTHER" id="PTHR23513:SF9">
    <property type="entry name" value="ENTEROBACTIN EXPORTER ENTS"/>
    <property type="match status" value="1"/>
</dbReference>
<keyword evidence="2" id="KW-0813">Transport</keyword>
<dbReference type="Pfam" id="PF05977">
    <property type="entry name" value="MFS_3"/>
    <property type="match status" value="1"/>
</dbReference>
<dbReference type="Proteomes" id="UP000001917">
    <property type="component" value="Chromosome"/>
</dbReference>
<reference evidence="9 10" key="2">
    <citation type="journal article" date="2010" name="Stand. Genomic Sci.">
        <title>Complete genome sequence of Alicyclobacillus acidocaldarius type strain (104-IA).</title>
        <authorList>
            <person name="Mavromatis K."/>
            <person name="Sikorski J."/>
            <person name="Lapidus A."/>
            <person name="Glavina Del Rio T."/>
            <person name="Copeland A."/>
            <person name="Tice H."/>
            <person name="Cheng J.F."/>
            <person name="Lucas S."/>
            <person name="Chen F."/>
            <person name="Nolan M."/>
            <person name="Bruce D."/>
            <person name="Goodwin L."/>
            <person name="Pitluck S."/>
            <person name="Ivanova N."/>
            <person name="Ovchinnikova G."/>
            <person name="Pati A."/>
            <person name="Chen A."/>
            <person name="Palaniappan K."/>
            <person name="Land M."/>
            <person name="Hauser L."/>
            <person name="Chang Y.J."/>
            <person name="Jeffries C.D."/>
            <person name="Chain P."/>
            <person name="Meincke L."/>
            <person name="Sims D."/>
            <person name="Chertkov O."/>
            <person name="Han C."/>
            <person name="Brettin T."/>
            <person name="Detter J.C."/>
            <person name="Wahrenburg C."/>
            <person name="Rohde M."/>
            <person name="Pukall R."/>
            <person name="Goker M."/>
            <person name="Bristow J."/>
            <person name="Eisen J.A."/>
            <person name="Markowitz V."/>
            <person name="Hugenholtz P."/>
            <person name="Klenk H.P."/>
            <person name="Kyrpides N.C."/>
        </authorList>
    </citation>
    <scope>NUCLEOTIDE SEQUENCE [LARGE SCALE GENOMIC DNA]</scope>
    <source>
        <strain evidence="10">ATCC 27009 / DSM 446 / BCRC 14685 / JCM 5260 / KCTC 1825 / NBRC 15652 / NCIMB 11725 / NRRL B-14509 / 104-IA</strain>
    </source>
</reference>
<evidence type="ECO:0000256" key="5">
    <source>
        <dbReference type="ARBA" id="ARBA00022989"/>
    </source>
</evidence>
<name>C8WUA9_ALIAD</name>
<dbReference type="InterPro" id="IPR010290">
    <property type="entry name" value="TM_effector"/>
</dbReference>
<dbReference type="RefSeq" id="WP_012810227.1">
    <property type="nucleotide sequence ID" value="NC_013205.1"/>
</dbReference>
<feature type="transmembrane region" description="Helical" evidence="7">
    <location>
        <begin position="298"/>
        <end position="331"/>
    </location>
</feature>
<dbReference type="KEGG" id="aac:Aaci_0830"/>
<dbReference type="STRING" id="521098.Aaci_0830"/>
<dbReference type="GO" id="GO:0005886">
    <property type="term" value="C:plasma membrane"/>
    <property type="evidence" value="ECO:0007669"/>
    <property type="project" value="UniProtKB-SubCell"/>
</dbReference>
<dbReference type="HOGENOM" id="CLU_034180_11_0_9"/>
<reference evidence="10" key="1">
    <citation type="submission" date="2009-09" db="EMBL/GenBank/DDBJ databases">
        <title>The complete chromosome of Alicyclobacillus acidocaldarius subsp. acidocaldarius DSM 446.</title>
        <authorList>
            <consortium name="US DOE Joint Genome Institute (JGI-PGF)"/>
            <person name="Lucas S."/>
            <person name="Copeland A."/>
            <person name="Lapidus A."/>
            <person name="Glavina del Rio T."/>
            <person name="Dalin E."/>
            <person name="Tice H."/>
            <person name="Bruce D."/>
            <person name="Goodwin L."/>
            <person name="Pitluck S."/>
            <person name="Kyrpides N."/>
            <person name="Mavromatis K."/>
            <person name="Ivanova N."/>
            <person name="Ovchinnikova G."/>
            <person name="Chertkov O."/>
            <person name="Sims D."/>
            <person name="Brettin T."/>
            <person name="Detter J.C."/>
            <person name="Han C."/>
            <person name="Larimer F."/>
            <person name="Land M."/>
            <person name="Hauser L."/>
            <person name="Markowitz V."/>
            <person name="Cheng J.-F."/>
            <person name="Hugenholtz P."/>
            <person name="Woyke T."/>
            <person name="Wu D."/>
            <person name="Pukall R."/>
            <person name="Klenk H.-P."/>
            <person name="Eisen J.A."/>
        </authorList>
    </citation>
    <scope>NUCLEOTIDE SEQUENCE [LARGE SCALE GENOMIC DNA]</scope>
    <source>
        <strain evidence="10">ATCC 27009 / DSM 446 / BCRC 14685 / JCM 5260 / KCTC 1825 / NBRC 15652 / NCIMB 11725 / NRRL B-14509 / 104-IA</strain>
    </source>
</reference>
<evidence type="ECO:0000256" key="7">
    <source>
        <dbReference type="SAM" id="Phobius"/>
    </source>
</evidence>
<protein>
    <submittedName>
        <fullName evidence="9">Major facilitator superfamily MFS_1</fullName>
    </submittedName>
</protein>
<feature type="transmembrane region" description="Helical" evidence="7">
    <location>
        <begin position="386"/>
        <end position="406"/>
    </location>
</feature>
<feature type="transmembrane region" description="Helical" evidence="7">
    <location>
        <begin position="268"/>
        <end position="286"/>
    </location>
</feature>
<gene>
    <name evidence="9" type="ordered locus">Aaci_0830</name>
</gene>
<evidence type="ECO:0000313" key="10">
    <source>
        <dbReference type="Proteomes" id="UP000001917"/>
    </source>
</evidence>
<feature type="transmembrane region" description="Helical" evidence="7">
    <location>
        <begin position="90"/>
        <end position="111"/>
    </location>
</feature>
<dbReference type="InterPro" id="IPR036259">
    <property type="entry name" value="MFS_trans_sf"/>
</dbReference>
<evidence type="ECO:0000256" key="1">
    <source>
        <dbReference type="ARBA" id="ARBA00004651"/>
    </source>
</evidence>
<proteinExistence type="predicted"/>
<keyword evidence="5 7" id="KW-1133">Transmembrane helix</keyword>
<dbReference type="GO" id="GO:0022857">
    <property type="term" value="F:transmembrane transporter activity"/>
    <property type="evidence" value="ECO:0007669"/>
    <property type="project" value="InterPro"/>
</dbReference>
<keyword evidence="3" id="KW-1003">Cell membrane</keyword>
<evidence type="ECO:0000313" key="9">
    <source>
        <dbReference type="EMBL" id="ACV57872.1"/>
    </source>
</evidence>
<evidence type="ECO:0000256" key="6">
    <source>
        <dbReference type="ARBA" id="ARBA00023136"/>
    </source>
</evidence>
<comment type="subcellular location">
    <subcellularLocation>
        <location evidence="1">Cell membrane</location>
        <topology evidence="1">Multi-pass membrane protein</topology>
    </subcellularLocation>
</comment>
<accession>C8WUA9</accession>
<dbReference type="PROSITE" id="PS50850">
    <property type="entry name" value="MFS"/>
    <property type="match status" value="1"/>
</dbReference>